<evidence type="ECO:0000256" key="5">
    <source>
        <dbReference type="ARBA" id="ARBA00022884"/>
    </source>
</evidence>
<dbReference type="Gene3D" id="3.30.70.330">
    <property type="match status" value="4"/>
</dbReference>
<feature type="domain" description="PABC" evidence="9">
    <location>
        <begin position="536"/>
        <end position="613"/>
    </location>
</feature>
<feature type="domain" description="RRM" evidence="8">
    <location>
        <begin position="191"/>
        <end position="268"/>
    </location>
</feature>
<comment type="subcellular location">
    <subcellularLocation>
        <location evidence="1 7">Cytoplasm</location>
    </subcellularLocation>
</comment>
<feature type="domain" description="RRM" evidence="8">
    <location>
        <begin position="294"/>
        <end position="370"/>
    </location>
</feature>
<dbReference type="InterPro" id="IPR045305">
    <property type="entry name" value="RRM2_I_PABPs"/>
</dbReference>
<dbReference type="GO" id="GO:0003723">
    <property type="term" value="F:RNA binding"/>
    <property type="evidence" value="ECO:0007669"/>
    <property type="project" value="UniProtKB-UniRule"/>
</dbReference>
<evidence type="ECO:0000313" key="10">
    <source>
        <dbReference type="Proteomes" id="UP000515161"/>
    </source>
</evidence>
<comment type="function">
    <text evidence="7">Binds the poly(A) tail of mRNA.</text>
</comment>
<dbReference type="InterPro" id="IPR035979">
    <property type="entry name" value="RBD_domain_sf"/>
</dbReference>
<dbReference type="SMART" id="SM00360">
    <property type="entry name" value="RRM"/>
    <property type="match status" value="4"/>
</dbReference>
<dbReference type="InParanoid" id="A0A6P8T0K8"/>
<keyword evidence="10" id="KW-1185">Reference proteome</keyword>
<evidence type="ECO:0000256" key="4">
    <source>
        <dbReference type="ARBA" id="ARBA00022737"/>
    </source>
</evidence>
<dbReference type="FunFam" id="3.30.70.330:FF:000042">
    <property type="entry name" value="Polyadenylate-binding protein"/>
    <property type="match status" value="1"/>
</dbReference>
<dbReference type="CDD" id="cd12379">
    <property type="entry name" value="RRM2_I_PABPs"/>
    <property type="match status" value="1"/>
</dbReference>
<dbReference type="KEGG" id="gacu:117536147"/>
<dbReference type="Pfam" id="PF00076">
    <property type="entry name" value="RRM_1"/>
    <property type="match status" value="4"/>
</dbReference>
<dbReference type="Pfam" id="PF00658">
    <property type="entry name" value="MLLE"/>
    <property type="match status" value="1"/>
</dbReference>
<dbReference type="GeneID" id="117536147"/>
<accession>A0A6P8T0K8</accession>
<dbReference type="InterPro" id="IPR000504">
    <property type="entry name" value="RRM_dom"/>
</dbReference>
<keyword evidence="3 7" id="KW-0963">Cytoplasm</keyword>
<reference evidence="11" key="1">
    <citation type="submission" date="2025-08" db="UniProtKB">
        <authorList>
            <consortium name="RefSeq"/>
        </authorList>
    </citation>
    <scope>IDENTIFICATION</scope>
</reference>
<organism evidence="10 11">
    <name type="scientific">Gymnodraco acuticeps</name>
    <name type="common">Antarctic dragonfish</name>
    <dbReference type="NCBI Taxonomy" id="8218"/>
    <lineage>
        <taxon>Eukaryota</taxon>
        <taxon>Metazoa</taxon>
        <taxon>Chordata</taxon>
        <taxon>Craniata</taxon>
        <taxon>Vertebrata</taxon>
        <taxon>Euteleostomi</taxon>
        <taxon>Actinopterygii</taxon>
        <taxon>Neopterygii</taxon>
        <taxon>Teleostei</taxon>
        <taxon>Neoteleostei</taxon>
        <taxon>Acanthomorphata</taxon>
        <taxon>Eupercaria</taxon>
        <taxon>Perciformes</taxon>
        <taxon>Notothenioidei</taxon>
        <taxon>Bathydraconidae</taxon>
        <taxon>Gymnodraco</taxon>
    </lineage>
</organism>
<dbReference type="InterPro" id="IPR006515">
    <property type="entry name" value="PABP_1234"/>
</dbReference>
<dbReference type="Proteomes" id="UP000515161">
    <property type="component" value="Unplaced"/>
</dbReference>
<protein>
    <recommendedName>
        <fullName evidence="7">Polyadenylate-binding protein</fullName>
        <shortName evidence="7">PABP</shortName>
    </recommendedName>
</protein>
<feature type="domain" description="RRM" evidence="8">
    <location>
        <begin position="11"/>
        <end position="89"/>
    </location>
</feature>
<dbReference type="InterPro" id="IPR036053">
    <property type="entry name" value="PABP-dom"/>
</dbReference>
<dbReference type="CTD" id="393856"/>
<dbReference type="PROSITE" id="PS50102">
    <property type="entry name" value="RRM"/>
    <property type="match status" value="4"/>
</dbReference>
<evidence type="ECO:0000313" key="11">
    <source>
        <dbReference type="RefSeq" id="XP_034056786.1"/>
    </source>
</evidence>
<dbReference type="SUPFAM" id="SSF63570">
    <property type="entry name" value="PABC (PABP) domain"/>
    <property type="match status" value="1"/>
</dbReference>
<dbReference type="RefSeq" id="XP_034056786.1">
    <property type="nucleotide sequence ID" value="XM_034200895.1"/>
</dbReference>
<evidence type="ECO:0000256" key="3">
    <source>
        <dbReference type="ARBA" id="ARBA00022490"/>
    </source>
</evidence>
<evidence type="ECO:0000259" key="9">
    <source>
        <dbReference type="PROSITE" id="PS51309"/>
    </source>
</evidence>
<dbReference type="InterPro" id="IPR003954">
    <property type="entry name" value="RRM_euk-type"/>
</dbReference>
<dbReference type="FunFam" id="3.30.70.330:FF:000021">
    <property type="entry name" value="Polyadenylate-binding protein"/>
    <property type="match status" value="1"/>
</dbReference>
<gene>
    <name evidence="11" type="primary">pabpc1b</name>
</gene>
<sequence>MNPSAPSYPMASLYVGDLHQDVTEAMLYEKFSPAGAILSIRVCRDMITRRSLGYAYVNFQQPADAERALDTMNFDVIKGRPVRIMWSQRDPSLRKSGVGNIFIKNLDKSIDNKALYDTFSAFGNILSCKVVCDENGSKGYGFVHFETQEAAERAIEKMNGMLLNDRKVFVGRFKSRKEREAELGARAREFTNVYVKNFGEDMDEEKLRDVFSKYGQAMSIRVMTDESGKSRGFGFVSFDRHEDAQQAVDEMNGKEYNGKLIYVGRAQKKMERQTELKRKFEQMKQDRMTRYQGVNLYVKNLDDGLDDERLRKEFTPFGTITSAKVMMEGGRSKGFGFVCFSSPEEATKAVTEMNGRIVATKPLYVALAQRKEERQAHLTNQYMQRMATVRAVPNPVINPYQPAPPSGYFMAAIPQAQNRAAYYPAAGQMAQIRPSPRWATQGVRPQHFQNMPGAMRPSAPRPQTFGAMRPSSQMPRMMSTQRVAQPMGPRPAAAAAVPVRGVPQYKYAPGVRNPQQHMPAQQQVAMQQPAVHVQGQEPLTSSMLAAAPPQEQKQMLGERLFPMIQNMHLGLAGKITGMLLEIDNSELLHMLESPESLRSKVDEAVAVLQAHQAKEATQKPVPTPAGVATA</sequence>
<dbReference type="FunFam" id="1.10.1900.10:FF:000001">
    <property type="entry name" value="Polyadenylate-binding protein"/>
    <property type="match status" value="1"/>
</dbReference>
<feature type="domain" description="RRM" evidence="8">
    <location>
        <begin position="99"/>
        <end position="175"/>
    </location>
</feature>
<dbReference type="InterPro" id="IPR012677">
    <property type="entry name" value="Nucleotide-bd_a/b_plait_sf"/>
</dbReference>
<dbReference type="CDD" id="cd12381">
    <property type="entry name" value="RRM4_I_PABPs"/>
    <property type="match status" value="1"/>
</dbReference>
<dbReference type="SUPFAM" id="SSF54928">
    <property type="entry name" value="RNA-binding domain, RBD"/>
    <property type="match status" value="2"/>
</dbReference>
<dbReference type="OrthoDB" id="19742at2759"/>
<dbReference type="CDD" id="cd12378">
    <property type="entry name" value="RRM1_I_PABPs"/>
    <property type="match status" value="1"/>
</dbReference>
<dbReference type="PANTHER" id="PTHR24012">
    <property type="entry name" value="RNA BINDING PROTEIN"/>
    <property type="match status" value="1"/>
</dbReference>
<dbReference type="SMART" id="SM00361">
    <property type="entry name" value="RRM_1"/>
    <property type="match status" value="3"/>
</dbReference>
<evidence type="ECO:0000256" key="1">
    <source>
        <dbReference type="ARBA" id="ARBA00004496"/>
    </source>
</evidence>
<dbReference type="AlphaFoldDB" id="A0A6P8T0K8"/>
<keyword evidence="5 6" id="KW-0694">RNA-binding</keyword>
<proteinExistence type="inferred from homology"/>
<evidence type="ECO:0000256" key="6">
    <source>
        <dbReference type="PROSITE-ProRule" id="PRU00176"/>
    </source>
</evidence>
<keyword evidence="4" id="KW-0677">Repeat</keyword>
<comment type="similarity">
    <text evidence="2 7">Belongs to the polyadenylate-binding protein type-1 family.</text>
</comment>
<dbReference type="FunCoup" id="A0A6P8T0K8">
    <property type="interactions" value="1469"/>
</dbReference>
<dbReference type="FunFam" id="3.30.70.330:FF:000154">
    <property type="entry name" value="Polyadenylate-binding protein"/>
    <property type="match status" value="1"/>
</dbReference>
<evidence type="ECO:0000256" key="7">
    <source>
        <dbReference type="RuleBase" id="RU362004"/>
    </source>
</evidence>
<dbReference type="GO" id="GO:0005737">
    <property type="term" value="C:cytoplasm"/>
    <property type="evidence" value="ECO:0007669"/>
    <property type="project" value="UniProtKB-SubCell"/>
</dbReference>
<evidence type="ECO:0000259" key="8">
    <source>
        <dbReference type="PROSITE" id="PS50102"/>
    </source>
</evidence>
<name>A0A6P8T0K8_GYMAC</name>
<dbReference type="SMART" id="SM00517">
    <property type="entry name" value="PolyA"/>
    <property type="match status" value="1"/>
</dbReference>
<dbReference type="FunFam" id="3.30.70.330:FF:000003">
    <property type="entry name" value="Polyadenylate-binding protein"/>
    <property type="match status" value="1"/>
</dbReference>
<dbReference type="Gene3D" id="1.10.1900.10">
    <property type="entry name" value="c-terminal domain of poly(a) binding protein"/>
    <property type="match status" value="1"/>
</dbReference>
<dbReference type="PROSITE" id="PS51309">
    <property type="entry name" value="PABC"/>
    <property type="match status" value="1"/>
</dbReference>
<dbReference type="InterPro" id="IPR002004">
    <property type="entry name" value="PABP_HYD_C"/>
</dbReference>
<dbReference type="InterPro" id="IPR034364">
    <property type="entry name" value="PABP_RRM1"/>
</dbReference>
<evidence type="ECO:0000256" key="2">
    <source>
        <dbReference type="ARBA" id="ARBA00008557"/>
    </source>
</evidence>
<dbReference type="CDD" id="cd12380">
    <property type="entry name" value="RRM3_I_PABPs"/>
    <property type="match status" value="1"/>
</dbReference>
<dbReference type="NCBIfam" id="TIGR01628">
    <property type="entry name" value="PABP-1234"/>
    <property type="match status" value="1"/>
</dbReference>